<dbReference type="PROSITE" id="PS50097">
    <property type="entry name" value="BTB"/>
    <property type="match status" value="1"/>
</dbReference>
<evidence type="ECO:0000256" key="4">
    <source>
        <dbReference type="SAM" id="Phobius"/>
    </source>
</evidence>
<keyword evidence="4" id="KW-0812">Transmembrane</keyword>
<dbReference type="InterPro" id="IPR000210">
    <property type="entry name" value="BTB/POZ_dom"/>
</dbReference>
<dbReference type="Proteomes" id="UP001146793">
    <property type="component" value="Unassembled WGS sequence"/>
</dbReference>
<dbReference type="PANTHER" id="PTHR24126">
    <property type="entry name" value="ANKYRIN REPEAT, PH AND SEC7 DOMAIN CONTAINING PROTEIN SECG-RELATED"/>
    <property type="match status" value="1"/>
</dbReference>
<protein>
    <submittedName>
        <fullName evidence="6">Ankyrin repeat ph and sec7 domain containing protein secg-related</fullName>
    </submittedName>
</protein>
<feature type="transmembrane region" description="Helical" evidence="4">
    <location>
        <begin position="184"/>
        <end position="201"/>
    </location>
</feature>
<evidence type="ECO:0000256" key="3">
    <source>
        <dbReference type="PROSITE-ProRule" id="PRU00023"/>
    </source>
</evidence>
<dbReference type="PROSITE" id="PS50088">
    <property type="entry name" value="ANK_REPEAT"/>
    <property type="match status" value="2"/>
</dbReference>
<dbReference type="PROSITE" id="PS50297">
    <property type="entry name" value="ANK_REP_REGION"/>
    <property type="match status" value="1"/>
</dbReference>
<accession>A0AAV7YFX0</accession>
<dbReference type="SMART" id="SM00248">
    <property type="entry name" value="ANK"/>
    <property type="match status" value="3"/>
</dbReference>
<evidence type="ECO:0000256" key="2">
    <source>
        <dbReference type="ARBA" id="ARBA00023043"/>
    </source>
</evidence>
<feature type="domain" description="BTB" evidence="5">
    <location>
        <begin position="441"/>
        <end position="506"/>
    </location>
</feature>
<dbReference type="Pfam" id="PF00651">
    <property type="entry name" value="BTB"/>
    <property type="match status" value="1"/>
</dbReference>
<gene>
    <name evidence="6" type="ORF">M0812_26498</name>
</gene>
<dbReference type="SUPFAM" id="SSF54695">
    <property type="entry name" value="POZ domain"/>
    <property type="match status" value="1"/>
</dbReference>
<feature type="transmembrane region" description="Helical" evidence="4">
    <location>
        <begin position="112"/>
        <end position="131"/>
    </location>
</feature>
<dbReference type="AlphaFoldDB" id="A0AAV7YFX0"/>
<dbReference type="Pfam" id="PF12796">
    <property type="entry name" value="Ank_2"/>
    <property type="match status" value="1"/>
</dbReference>
<dbReference type="Gene3D" id="3.30.710.10">
    <property type="entry name" value="Potassium Channel Kv1.1, Chain A"/>
    <property type="match status" value="1"/>
</dbReference>
<keyword evidence="4" id="KW-1133">Transmembrane helix</keyword>
<name>A0AAV7YFX0_9EUKA</name>
<evidence type="ECO:0000313" key="6">
    <source>
        <dbReference type="EMBL" id="KAJ3426925.1"/>
    </source>
</evidence>
<dbReference type="PANTHER" id="PTHR24126:SF14">
    <property type="entry name" value="ANK_REP_REGION DOMAIN-CONTAINING PROTEIN"/>
    <property type="match status" value="1"/>
</dbReference>
<evidence type="ECO:0000259" key="5">
    <source>
        <dbReference type="PROSITE" id="PS50097"/>
    </source>
</evidence>
<dbReference type="EMBL" id="JANTQA010000063">
    <property type="protein sequence ID" value="KAJ3426925.1"/>
    <property type="molecule type" value="Genomic_DNA"/>
</dbReference>
<evidence type="ECO:0000313" key="7">
    <source>
        <dbReference type="Proteomes" id="UP001146793"/>
    </source>
</evidence>
<dbReference type="CDD" id="cd18186">
    <property type="entry name" value="BTB_POZ_ZBTB_KLHL-like"/>
    <property type="match status" value="1"/>
</dbReference>
<dbReference type="InterPro" id="IPR011333">
    <property type="entry name" value="SKP1/BTB/POZ_sf"/>
</dbReference>
<dbReference type="InterPro" id="IPR036770">
    <property type="entry name" value="Ankyrin_rpt-contain_sf"/>
</dbReference>
<keyword evidence="4" id="KW-0472">Membrane</keyword>
<comment type="caution">
    <text evidence="6">The sequence shown here is derived from an EMBL/GenBank/DDBJ whole genome shotgun (WGS) entry which is preliminary data.</text>
</comment>
<dbReference type="Gene3D" id="1.25.40.20">
    <property type="entry name" value="Ankyrin repeat-containing domain"/>
    <property type="match status" value="1"/>
</dbReference>
<proteinExistence type="predicted"/>
<evidence type="ECO:0000256" key="1">
    <source>
        <dbReference type="ARBA" id="ARBA00022737"/>
    </source>
</evidence>
<feature type="repeat" description="ANK" evidence="3">
    <location>
        <begin position="234"/>
        <end position="266"/>
    </location>
</feature>
<dbReference type="SUPFAM" id="SSF48403">
    <property type="entry name" value="Ankyrin repeat"/>
    <property type="match status" value="1"/>
</dbReference>
<dbReference type="InterPro" id="IPR002110">
    <property type="entry name" value="Ankyrin_rpt"/>
</dbReference>
<feature type="repeat" description="ANK" evidence="3">
    <location>
        <begin position="201"/>
        <end position="233"/>
    </location>
</feature>
<organism evidence="6 7">
    <name type="scientific">Anaeramoeba flamelloides</name>
    <dbReference type="NCBI Taxonomy" id="1746091"/>
    <lineage>
        <taxon>Eukaryota</taxon>
        <taxon>Metamonada</taxon>
        <taxon>Anaeramoebidae</taxon>
        <taxon>Anaeramoeba</taxon>
    </lineage>
</organism>
<keyword evidence="2 3" id="KW-0040">ANK repeat</keyword>
<dbReference type="SMART" id="SM00225">
    <property type="entry name" value="BTB"/>
    <property type="match status" value="1"/>
</dbReference>
<sequence>MPKHLGYLTCVDRRFNKILSSSEVWSNVLAGSTTSLSSHNFHRFDTKYRYEIQELFLAPPDRIEKFLDNKENYNKSKAVFSSFFHERNKYLKSKKKMKKISFLFSKGLSRKLNNTLFVLYVAPLFLSLIIFSGHTTKYGWFKLTFSLSTPFFLIILYFIFLNIYGTRTGLYSLWEIKRYKQDTIILLCGYLLIFFTYSFIVKKTFLHITSLIGNNNVFLTLANLGANINSKDTFDYTPLILASKSGNIEIVNDLIRRGADIDPFDIFDFSATDYACFFANYEIVKSLVQDQGINFTKTQQIKNFCYERYLFNLPLYLKDRSLIQSKNDEHLKTKDYFDNIKYVFKFIFGKKQPLEIPINKFFLEKRTNQTFQKVTKRISHLLDYKLKQFQSLVYFGNTVENNKATGDYYAWTIHFEKLLHIYGYSQVKNTINGLNLDHTTKDLVIDINGKEILVHKFILKSNSNYFHSLIRQRPKMTIYVDQFNFEYFIWEKLIAFLYRQKLDENLTLSHLNKIENLAQQIQISTNSSLNWEIKKYKFFLNNQNS</sequence>
<feature type="transmembrane region" description="Helical" evidence="4">
    <location>
        <begin position="143"/>
        <end position="164"/>
    </location>
</feature>
<keyword evidence="1" id="KW-0677">Repeat</keyword>
<reference evidence="6" key="1">
    <citation type="submission" date="2022-08" db="EMBL/GenBank/DDBJ databases">
        <title>Novel sulphate-reducing endosymbionts in the free-living metamonad Anaeramoeba.</title>
        <authorList>
            <person name="Jerlstrom-Hultqvist J."/>
            <person name="Cepicka I."/>
            <person name="Gallot-Lavallee L."/>
            <person name="Salas-Leiva D."/>
            <person name="Curtis B.A."/>
            <person name="Zahonova K."/>
            <person name="Pipaliya S."/>
            <person name="Dacks J."/>
            <person name="Roger A.J."/>
        </authorList>
    </citation>
    <scope>NUCLEOTIDE SEQUENCE</scope>
    <source>
        <strain evidence="6">Busselton2</strain>
    </source>
</reference>